<evidence type="ECO:0008006" key="5">
    <source>
        <dbReference type="Google" id="ProtNLM"/>
    </source>
</evidence>
<accession>A0A7W9TTY7</accession>
<dbReference type="GO" id="GO:0005886">
    <property type="term" value="C:plasma membrane"/>
    <property type="evidence" value="ECO:0007669"/>
    <property type="project" value="TreeGrafter"/>
</dbReference>
<dbReference type="PANTHER" id="PTHR35813:SF1">
    <property type="entry name" value="INNER MEMBRANE PROTEIN YBAN"/>
    <property type="match status" value="1"/>
</dbReference>
<sequence>MIRALFTFLGCVALALGVLGIFLPLLPTTPFLLLAAFCFLRGSARMHAWLMSHRILGPYIRDFQAGRGIPLRSKCIALALMWPSLALSAWFMPVPWARWLLLIPGIGVTFYLWRLPTRPGGWAGNAPDGPDRSRPEPTCPDQINRE</sequence>
<evidence type="ECO:0000256" key="2">
    <source>
        <dbReference type="SAM" id="Phobius"/>
    </source>
</evidence>
<feature type="region of interest" description="Disordered" evidence="1">
    <location>
        <begin position="123"/>
        <end position="146"/>
    </location>
</feature>
<dbReference type="PANTHER" id="PTHR35813">
    <property type="entry name" value="INNER MEMBRANE PROTEIN YBAN"/>
    <property type="match status" value="1"/>
</dbReference>
<feature type="transmembrane region" description="Helical" evidence="2">
    <location>
        <begin position="96"/>
        <end position="113"/>
    </location>
</feature>
<dbReference type="InterPro" id="IPR007401">
    <property type="entry name" value="DUF454"/>
</dbReference>
<keyword evidence="2" id="KW-1133">Transmembrane helix</keyword>
<evidence type="ECO:0000313" key="4">
    <source>
        <dbReference type="Proteomes" id="UP000541136"/>
    </source>
</evidence>
<gene>
    <name evidence="3" type="ORF">HNR28_003563</name>
</gene>
<dbReference type="RefSeq" id="WP_151024970.1">
    <property type="nucleotide sequence ID" value="NZ_JACHIB010000029.1"/>
</dbReference>
<keyword evidence="2" id="KW-0812">Transmembrane</keyword>
<dbReference type="AlphaFoldDB" id="A0A7W9TTY7"/>
<protein>
    <recommendedName>
        <fullName evidence="5">DUF454 domain-containing protein</fullName>
    </recommendedName>
</protein>
<dbReference type="Proteomes" id="UP000541136">
    <property type="component" value="Unassembled WGS sequence"/>
</dbReference>
<comment type="caution">
    <text evidence="3">The sequence shown here is derived from an EMBL/GenBank/DDBJ whole genome shotgun (WGS) entry which is preliminary data.</text>
</comment>
<evidence type="ECO:0000256" key="1">
    <source>
        <dbReference type="SAM" id="MobiDB-lite"/>
    </source>
</evidence>
<reference evidence="3 4" key="1">
    <citation type="submission" date="2020-08" db="EMBL/GenBank/DDBJ databases">
        <title>Genomic Encyclopedia of Type Strains, Phase IV (KMG-IV): sequencing the most valuable type-strain genomes for metagenomic binning, comparative biology and taxonomic classification.</title>
        <authorList>
            <person name="Goeker M."/>
        </authorList>
    </citation>
    <scope>NUCLEOTIDE SEQUENCE [LARGE SCALE GENOMIC DNA]</scope>
    <source>
        <strain evidence="3 4">DSM 12141</strain>
    </source>
</reference>
<organism evidence="3 4">
    <name type="scientific">Castellaniella defragrans</name>
    <name type="common">Alcaligenes defragrans</name>
    <dbReference type="NCBI Taxonomy" id="75697"/>
    <lineage>
        <taxon>Bacteria</taxon>
        <taxon>Pseudomonadati</taxon>
        <taxon>Pseudomonadota</taxon>
        <taxon>Betaproteobacteria</taxon>
        <taxon>Burkholderiales</taxon>
        <taxon>Alcaligenaceae</taxon>
        <taxon>Castellaniella</taxon>
    </lineage>
</organism>
<dbReference type="Pfam" id="PF04304">
    <property type="entry name" value="DUF454"/>
    <property type="match status" value="1"/>
</dbReference>
<dbReference type="EMBL" id="JACHIB010000029">
    <property type="protein sequence ID" value="MBB6085502.1"/>
    <property type="molecule type" value="Genomic_DNA"/>
</dbReference>
<name>A0A7W9TTY7_CASDE</name>
<proteinExistence type="predicted"/>
<evidence type="ECO:0000313" key="3">
    <source>
        <dbReference type="EMBL" id="MBB6085502.1"/>
    </source>
</evidence>
<keyword evidence="2" id="KW-0472">Membrane</keyword>